<name>A0A8H3J9Y1_9LECA</name>
<dbReference type="Proteomes" id="UP000664203">
    <property type="component" value="Unassembled WGS sequence"/>
</dbReference>
<feature type="transmembrane region" description="Helical" evidence="1">
    <location>
        <begin position="496"/>
        <end position="517"/>
    </location>
</feature>
<protein>
    <submittedName>
        <fullName evidence="3">Uncharacterized protein</fullName>
    </submittedName>
</protein>
<keyword evidence="1" id="KW-1133">Transmembrane helix</keyword>
<dbReference type="OrthoDB" id="4582561at2759"/>
<evidence type="ECO:0000313" key="3">
    <source>
        <dbReference type="EMBL" id="CAF9943359.1"/>
    </source>
</evidence>
<reference evidence="3" key="1">
    <citation type="submission" date="2021-03" db="EMBL/GenBank/DDBJ databases">
        <authorList>
            <person name="Tagirdzhanova G."/>
        </authorList>
    </citation>
    <scope>NUCLEOTIDE SEQUENCE</scope>
</reference>
<evidence type="ECO:0000256" key="1">
    <source>
        <dbReference type="SAM" id="Phobius"/>
    </source>
</evidence>
<keyword evidence="4" id="KW-1185">Reference proteome</keyword>
<gene>
    <name evidence="3" type="ORF">ALECFALPRED_011137</name>
</gene>
<keyword evidence="1" id="KW-0472">Membrane</keyword>
<feature type="signal peptide" evidence="2">
    <location>
        <begin position="1"/>
        <end position="17"/>
    </location>
</feature>
<keyword evidence="1" id="KW-0812">Transmembrane</keyword>
<keyword evidence="2" id="KW-0732">Signal</keyword>
<feature type="transmembrane region" description="Helical" evidence="1">
    <location>
        <begin position="302"/>
        <end position="328"/>
    </location>
</feature>
<accession>A0A8H3J9Y1</accession>
<evidence type="ECO:0000313" key="4">
    <source>
        <dbReference type="Proteomes" id="UP000664203"/>
    </source>
</evidence>
<feature type="transmembrane region" description="Helical" evidence="1">
    <location>
        <begin position="348"/>
        <end position="365"/>
    </location>
</feature>
<comment type="caution">
    <text evidence="3">The sequence shown here is derived from an EMBL/GenBank/DDBJ whole genome shotgun (WGS) entry which is preliminary data.</text>
</comment>
<proteinExistence type="predicted"/>
<feature type="chain" id="PRO_5034004978" evidence="2">
    <location>
        <begin position="18"/>
        <end position="602"/>
    </location>
</feature>
<feature type="transmembrane region" description="Helical" evidence="1">
    <location>
        <begin position="425"/>
        <end position="446"/>
    </location>
</feature>
<evidence type="ECO:0000256" key="2">
    <source>
        <dbReference type="SAM" id="SignalP"/>
    </source>
</evidence>
<dbReference type="AlphaFoldDB" id="A0A8H3J9Y1"/>
<organism evidence="3 4">
    <name type="scientific">Alectoria fallacina</name>
    <dbReference type="NCBI Taxonomy" id="1903189"/>
    <lineage>
        <taxon>Eukaryota</taxon>
        <taxon>Fungi</taxon>
        <taxon>Dikarya</taxon>
        <taxon>Ascomycota</taxon>
        <taxon>Pezizomycotina</taxon>
        <taxon>Lecanoromycetes</taxon>
        <taxon>OSLEUM clade</taxon>
        <taxon>Lecanoromycetidae</taxon>
        <taxon>Lecanorales</taxon>
        <taxon>Lecanorineae</taxon>
        <taxon>Parmeliaceae</taxon>
        <taxon>Alectoria</taxon>
    </lineage>
</organism>
<sequence length="602" mass="68232">MSVAASLANITLVRVFGVLIAYIGPNFEPQDTSQEFVLQRHTPRLGIASLIGNADSEKNQLNFTANCSNLALGLYVFENDFQWQSPNPGNYHYDNDSYHNSTVDDGPSEYFEDFWTNGTSPEWISFWRYTLSSVLPQGYLSLSDAEIASWANTTEAFNFFDDDVDAVPAPDSLLELSYDLAVGGGCRYNASAKIEDIVGYEQACMVQYCCSSALNSSVSRNPKGNFTWNPEWTVEGACAFNTCKQSNTGNPDLGGIGIIVAYFIEASLLALSLIMFGIKFVTDRVIRKRNKVQREMLEAHEAAVLLSTGVFLDTSVYFALSICFAAIIFNYRDKPLLYEDKLGQASTLLTINAPVAIMLLSYTCVDRKHFRIFLVVVAALLTFIIQFLFRKAQSFNVGAGLGSNLCLNWDSFVEKVFEDRFIVKAIWAGLVFLFFVGHFVPWHVFLRRDIPRSRSRMPINLQQKWKGVMTLRSILKVSQFCGSLYSQRAKVPWESLAAYFLAAYALFDSYYDIRFLWYLRNQEKNISSNDTENEWGYGQILAVFVWVPVLVEYFYILGWKLRFWGKSEAGEQTAESSLSHRYAEVNEEQVFTKMESNVLHSD</sequence>
<feature type="transmembrane region" description="Helical" evidence="1">
    <location>
        <begin position="372"/>
        <end position="389"/>
    </location>
</feature>
<dbReference type="EMBL" id="CAJPDR010000987">
    <property type="protein sequence ID" value="CAF9943359.1"/>
    <property type="molecule type" value="Genomic_DNA"/>
</dbReference>
<feature type="transmembrane region" description="Helical" evidence="1">
    <location>
        <begin position="253"/>
        <end position="281"/>
    </location>
</feature>
<feature type="transmembrane region" description="Helical" evidence="1">
    <location>
        <begin position="537"/>
        <end position="557"/>
    </location>
</feature>